<sequence length="450" mass="50678">MPASPYRKTHTPRTIPCPRCGCDKLCKNITGLKNHLNSHADRDTTSSISSDDDLDIIHSNSDSNHGINGFHFDVFEDDDPPEHPPENLLEPDPRPGDPKKKINYVFHDKLNGHRCDGDGNFLPAGAPPPPPINSPAGNDWRPWRDGLEFWTANLLYRRMQTSAGNIDDLMDIITARHPDQEPLFADHDDLYGTIDACSDGAVPWEAFSVQYDGPRDPEKQAPWMDKEYMVYYRDPRKVLHRQLGDPDFVGEIETTPYEATSLDGKRQYQNFMSGNWAMREANKVIDDHPHTEGAMLCATIMGSDKTTVSVATGQNDYYPAYLSNGCLTNNAWKSHRGGVSLFMFLAIPKTLCPYMTTPDLVRFGDGYYRRVVHNLGPYIGDYPEQVLLACIVQGWCPKCTSPHDDLDGPDAGPRSHEHTQLVTEAIPNAMRQWDDYGIISGIMPFTYYFP</sequence>
<dbReference type="InterPro" id="IPR013087">
    <property type="entry name" value="Znf_C2H2_type"/>
</dbReference>
<evidence type="ECO:0000256" key="1">
    <source>
        <dbReference type="SAM" id="MobiDB-lite"/>
    </source>
</evidence>
<evidence type="ECO:0000259" key="2">
    <source>
        <dbReference type="PROSITE" id="PS00028"/>
    </source>
</evidence>
<protein>
    <recommendedName>
        <fullName evidence="2">C2H2-type domain-containing protein</fullName>
    </recommendedName>
</protein>
<comment type="caution">
    <text evidence="3">The sequence shown here is derived from an EMBL/GenBank/DDBJ whole genome shotgun (WGS) entry which is preliminary data.</text>
</comment>
<name>A0ABR2Z9M9_9AGAR</name>
<proteinExistence type="predicted"/>
<reference evidence="3 4" key="1">
    <citation type="submission" date="2024-05" db="EMBL/GenBank/DDBJ databases">
        <title>A draft genome resource for the thread blight pathogen Marasmius tenuissimus strain MS-2.</title>
        <authorList>
            <person name="Yulfo-Soto G.E."/>
            <person name="Baruah I.K."/>
            <person name="Amoako-Attah I."/>
            <person name="Bukari Y."/>
            <person name="Meinhardt L.W."/>
            <person name="Bailey B.A."/>
            <person name="Cohen S.P."/>
        </authorList>
    </citation>
    <scope>NUCLEOTIDE SEQUENCE [LARGE SCALE GENOMIC DNA]</scope>
    <source>
        <strain evidence="3 4">MS-2</strain>
    </source>
</reference>
<accession>A0ABR2Z9M9</accession>
<keyword evidence="4" id="KW-1185">Reference proteome</keyword>
<dbReference type="InterPro" id="IPR041078">
    <property type="entry name" value="Plavaka"/>
</dbReference>
<dbReference type="PROSITE" id="PS00028">
    <property type="entry name" value="ZINC_FINGER_C2H2_1"/>
    <property type="match status" value="1"/>
</dbReference>
<evidence type="ECO:0000313" key="4">
    <source>
        <dbReference type="Proteomes" id="UP001437256"/>
    </source>
</evidence>
<dbReference type="Proteomes" id="UP001437256">
    <property type="component" value="Unassembled WGS sequence"/>
</dbReference>
<gene>
    <name evidence="3" type="ORF">AAF712_016204</name>
</gene>
<feature type="region of interest" description="Disordered" evidence="1">
    <location>
        <begin position="68"/>
        <end position="98"/>
    </location>
</feature>
<dbReference type="EMBL" id="JBBXMP010000657">
    <property type="protein sequence ID" value="KAL0057162.1"/>
    <property type="molecule type" value="Genomic_DNA"/>
</dbReference>
<dbReference type="Pfam" id="PF18759">
    <property type="entry name" value="Plavaka"/>
    <property type="match status" value="1"/>
</dbReference>
<evidence type="ECO:0000313" key="3">
    <source>
        <dbReference type="EMBL" id="KAL0057162.1"/>
    </source>
</evidence>
<organism evidence="3 4">
    <name type="scientific">Marasmius tenuissimus</name>
    <dbReference type="NCBI Taxonomy" id="585030"/>
    <lineage>
        <taxon>Eukaryota</taxon>
        <taxon>Fungi</taxon>
        <taxon>Dikarya</taxon>
        <taxon>Basidiomycota</taxon>
        <taxon>Agaricomycotina</taxon>
        <taxon>Agaricomycetes</taxon>
        <taxon>Agaricomycetidae</taxon>
        <taxon>Agaricales</taxon>
        <taxon>Marasmiineae</taxon>
        <taxon>Marasmiaceae</taxon>
        <taxon>Marasmius</taxon>
    </lineage>
</organism>
<feature type="compositionally biased region" description="Basic and acidic residues" evidence="1">
    <location>
        <begin position="81"/>
        <end position="98"/>
    </location>
</feature>
<feature type="domain" description="C2H2-type" evidence="2">
    <location>
        <begin position="17"/>
        <end position="39"/>
    </location>
</feature>